<name>A0A372LUD3_9BACI</name>
<evidence type="ECO:0000256" key="1">
    <source>
        <dbReference type="SAM" id="Phobius"/>
    </source>
</evidence>
<keyword evidence="3" id="KW-1185">Reference proteome</keyword>
<dbReference type="RefSeq" id="WP_117324759.1">
    <property type="nucleotide sequence ID" value="NZ_QVTE01000001.1"/>
</dbReference>
<dbReference type="PIRSF" id="PIRSF029895">
    <property type="entry name" value="SpoIV"/>
    <property type="match status" value="1"/>
</dbReference>
<dbReference type="InterPro" id="IPR010690">
    <property type="entry name" value="YqfD"/>
</dbReference>
<protein>
    <submittedName>
        <fullName evidence="2">Sporulation protein YqfD</fullName>
    </submittedName>
</protein>
<proteinExistence type="predicted"/>
<reference evidence="2 3" key="1">
    <citation type="submission" date="2018-08" db="EMBL/GenBank/DDBJ databases">
        <title>Bacillus chawlae sp. nov., Bacillus glennii sp. nov., and Bacillus saganii sp. nov. Isolated from the Vehicle Assembly Building at Kennedy Space Center where the Viking Spacecraft were Assembled.</title>
        <authorList>
            <person name="Seuylemezian A."/>
            <person name="Vaishampayan P."/>
        </authorList>
    </citation>
    <scope>NUCLEOTIDE SEQUENCE [LARGE SCALE GENOMIC DNA]</scope>
    <source>
        <strain evidence="2 3">V47-23a</strain>
    </source>
</reference>
<dbReference type="OrthoDB" id="1640349at2"/>
<sequence length="395" mass="44676">MKNQWTNFYTGFVKVKASGIGAERLINGLLRKNISIWDVKRSGEDTVLFCIELKDISTLRAVVRNSDCKVSFIEGRGIPFFTKRALKYSGFLIGLLSFFIIIFMLSNMVWGIEIKGANPETEHAIRKELDKIGVEVGKVQFLIDDVETIQRKLSDNIKAVTWIGVELKGTTFHFQVVEKEQPEEAEKLSPRNLVARKKAVIVGMFVEKGQKQVEISDYVNKGQLLVSGVIGNENNQRVVGAKGKVLGETWYKSTVEVPLKTKFSVFNGDEKVKHYINISGFSLPVWGFKKPEYKQYEVESTTKPFKFWKWELPAAYMSETYRSKEQITRVYTKGQAMAEAKKMAIKDLEKQLPEGAKIIGEKILHAGVDNGKVKLSIHYQVIEDIAVGIPIIQGD</sequence>
<gene>
    <name evidence="2" type="primary">yqfD</name>
    <name evidence="2" type="ORF">D0469_00840</name>
</gene>
<evidence type="ECO:0000313" key="3">
    <source>
        <dbReference type="Proteomes" id="UP000264541"/>
    </source>
</evidence>
<dbReference type="NCBIfam" id="TIGR02876">
    <property type="entry name" value="spore_yqfD"/>
    <property type="match status" value="1"/>
</dbReference>
<feature type="transmembrane region" description="Helical" evidence="1">
    <location>
        <begin position="91"/>
        <end position="112"/>
    </location>
</feature>
<keyword evidence="1" id="KW-1133">Transmembrane helix</keyword>
<dbReference type="Proteomes" id="UP000264541">
    <property type="component" value="Unassembled WGS sequence"/>
</dbReference>
<evidence type="ECO:0000313" key="2">
    <source>
        <dbReference type="EMBL" id="RFU71686.1"/>
    </source>
</evidence>
<keyword evidence="1" id="KW-0812">Transmembrane</keyword>
<dbReference type="AlphaFoldDB" id="A0A372LUD3"/>
<dbReference type="Pfam" id="PF06898">
    <property type="entry name" value="YqfD"/>
    <property type="match status" value="1"/>
</dbReference>
<keyword evidence="1" id="KW-0472">Membrane</keyword>
<comment type="caution">
    <text evidence="2">The sequence shown here is derived from an EMBL/GenBank/DDBJ whole genome shotgun (WGS) entry which is preliminary data.</text>
</comment>
<organism evidence="2 3">
    <name type="scientific">Peribacillus saganii</name>
    <dbReference type="NCBI Taxonomy" id="2303992"/>
    <lineage>
        <taxon>Bacteria</taxon>
        <taxon>Bacillati</taxon>
        <taxon>Bacillota</taxon>
        <taxon>Bacilli</taxon>
        <taxon>Bacillales</taxon>
        <taxon>Bacillaceae</taxon>
        <taxon>Peribacillus</taxon>
    </lineage>
</organism>
<accession>A0A372LUD3</accession>
<dbReference type="EMBL" id="QVTE01000001">
    <property type="protein sequence ID" value="RFU71686.1"/>
    <property type="molecule type" value="Genomic_DNA"/>
</dbReference>